<dbReference type="STRING" id="226506.SAMN04488519_101405"/>
<keyword evidence="1" id="KW-1133">Transmembrane helix</keyword>
<dbReference type="AlphaFoldDB" id="A0A1I5B6I3"/>
<evidence type="ECO:0000259" key="2">
    <source>
        <dbReference type="Pfam" id="PF04892"/>
    </source>
</evidence>
<reference evidence="4" key="1">
    <citation type="submission" date="2016-10" db="EMBL/GenBank/DDBJ databases">
        <authorList>
            <person name="Varghese N."/>
            <person name="Submissions S."/>
        </authorList>
    </citation>
    <scope>NUCLEOTIDE SEQUENCE [LARGE SCALE GENOMIC DNA]</scope>
    <source>
        <strain evidence="4">DSM 15282</strain>
    </source>
</reference>
<dbReference type="RefSeq" id="WP_139217425.1">
    <property type="nucleotide sequence ID" value="NZ_FOVW01000001.1"/>
</dbReference>
<evidence type="ECO:0000313" key="4">
    <source>
        <dbReference type="Proteomes" id="UP000199564"/>
    </source>
</evidence>
<keyword evidence="4" id="KW-1185">Reference proteome</keyword>
<feature type="transmembrane region" description="Helical" evidence="1">
    <location>
        <begin position="36"/>
        <end position="52"/>
    </location>
</feature>
<dbReference type="InterPro" id="IPR006976">
    <property type="entry name" value="VanZ-like"/>
</dbReference>
<keyword evidence="1" id="KW-0812">Transmembrane</keyword>
<dbReference type="Pfam" id="PF04892">
    <property type="entry name" value="VanZ"/>
    <property type="match status" value="1"/>
</dbReference>
<evidence type="ECO:0000256" key="1">
    <source>
        <dbReference type="SAM" id="Phobius"/>
    </source>
</evidence>
<proteinExistence type="predicted"/>
<accession>A0A1I5B6I3</accession>
<dbReference type="PANTHER" id="PTHR28008">
    <property type="entry name" value="DOMAIN PROTEIN, PUTATIVE (AFU_ORTHOLOGUE AFUA_3G10980)-RELATED"/>
    <property type="match status" value="1"/>
</dbReference>
<feature type="transmembrane region" description="Helical" evidence="1">
    <location>
        <begin position="94"/>
        <end position="112"/>
    </location>
</feature>
<dbReference type="NCBIfam" id="NF037970">
    <property type="entry name" value="vanZ_1"/>
    <property type="match status" value="1"/>
</dbReference>
<organism evidence="3 4">
    <name type="scientific">Algoriphagus ornithinivorans</name>
    <dbReference type="NCBI Taxonomy" id="226506"/>
    <lineage>
        <taxon>Bacteria</taxon>
        <taxon>Pseudomonadati</taxon>
        <taxon>Bacteroidota</taxon>
        <taxon>Cytophagia</taxon>
        <taxon>Cytophagales</taxon>
        <taxon>Cyclobacteriaceae</taxon>
        <taxon>Algoriphagus</taxon>
    </lineage>
</organism>
<name>A0A1I5B6I3_9BACT</name>
<dbReference type="Proteomes" id="UP000199564">
    <property type="component" value="Unassembled WGS sequence"/>
</dbReference>
<dbReference type="EMBL" id="FOVW01000001">
    <property type="protein sequence ID" value="SFN70315.1"/>
    <property type="molecule type" value="Genomic_DNA"/>
</dbReference>
<protein>
    <submittedName>
        <fullName evidence="3">VanZ like family protein</fullName>
    </submittedName>
</protein>
<sequence length="122" mass="13875">MRLVFAISWLLILAVAMLTPGDKFPEIDAFDFQDKLIHVLSFAILAFLWAGIRFQKKKQGFQKLNIPIVLGFVVLPSFAFELGQLFVPNRSFDVFDLIVNQIGVLLGILAYFKTLSIQNRLD</sequence>
<keyword evidence="1" id="KW-0472">Membrane</keyword>
<dbReference type="PANTHER" id="PTHR28008:SF1">
    <property type="entry name" value="DOMAIN PROTEIN, PUTATIVE (AFU_ORTHOLOGUE AFUA_3G10980)-RELATED"/>
    <property type="match status" value="1"/>
</dbReference>
<feature type="domain" description="VanZ-like" evidence="2">
    <location>
        <begin position="33"/>
        <end position="112"/>
    </location>
</feature>
<gene>
    <name evidence="3" type="ORF">SAMN04488519_101405</name>
</gene>
<feature type="transmembrane region" description="Helical" evidence="1">
    <location>
        <begin position="64"/>
        <end position="82"/>
    </location>
</feature>
<evidence type="ECO:0000313" key="3">
    <source>
        <dbReference type="EMBL" id="SFN70315.1"/>
    </source>
</evidence>